<dbReference type="SUPFAM" id="SSF53067">
    <property type="entry name" value="Actin-like ATPase domain"/>
    <property type="match status" value="1"/>
</dbReference>
<keyword evidence="3" id="KW-1185">Reference proteome</keyword>
<accession>A0A367YQ83</accession>
<name>A0A367YQ83_9ACTN</name>
<dbReference type="SUPFAM" id="SSF46785">
    <property type="entry name" value="Winged helix' DNA-binding domain"/>
    <property type="match status" value="1"/>
</dbReference>
<organism evidence="2 3">
    <name type="scientific">Desertihabitans brevis</name>
    <dbReference type="NCBI Taxonomy" id="2268447"/>
    <lineage>
        <taxon>Bacteria</taxon>
        <taxon>Bacillati</taxon>
        <taxon>Actinomycetota</taxon>
        <taxon>Actinomycetes</taxon>
        <taxon>Propionibacteriales</taxon>
        <taxon>Propionibacteriaceae</taxon>
        <taxon>Desertihabitans</taxon>
    </lineage>
</organism>
<dbReference type="PANTHER" id="PTHR18964:SF149">
    <property type="entry name" value="BIFUNCTIONAL UDP-N-ACETYLGLUCOSAMINE 2-EPIMERASE_N-ACETYLMANNOSAMINE KINASE"/>
    <property type="match status" value="1"/>
</dbReference>
<comment type="similarity">
    <text evidence="1">Belongs to the ROK (NagC/XylR) family.</text>
</comment>
<dbReference type="Pfam" id="PF00480">
    <property type="entry name" value="ROK"/>
    <property type="match status" value="1"/>
</dbReference>
<dbReference type="InterPro" id="IPR043129">
    <property type="entry name" value="ATPase_NBD"/>
</dbReference>
<evidence type="ECO:0000313" key="2">
    <source>
        <dbReference type="EMBL" id="RCK67940.1"/>
    </source>
</evidence>
<dbReference type="Proteomes" id="UP000252770">
    <property type="component" value="Unassembled WGS sequence"/>
</dbReference>
<gene>
    <name evidence="2" type="ORF">DT076_18910</name>
</gene>
<dbReference type="InterPro" id="IPR036390">
    <property type="entry name" value="WH_DNA-bd_sf"/>
</dbReference>
<dbReference type="PANTHER" id="PTHR18964">
    <property type="entry name" value="ROK (REPRESSOR, ORF, KINASE) FAMILY"/>
    <property type="match status" value="1"/>
</dbReference>
<dbReference type="AlphaFoldDB" id="A0A367YQ83"/>
<sequence length="384" mass="39586">MSEPPASRTPASGPLLVRRGARVVPRRARVQHRGTVLGWLFHHGPMTRADLARATGLASVSVSDIVAGLVEEGIVSELGRRSTGGVGKPGTLVGLLSSEHHVVAVDLRSLSRVRLAVLDLDGVVVQEVWSDFAGLRSSAAVTALEQMCRQAIEASPRRVLGIGVAVPGIVDPGGRVLEALQLSWTDVPLAETLGRALGTPVQVVNDADALALAEYTYGSASAAGFLLLSVGVGIGAGLVLEGRLVRGHRSASGEISHLQVDPDGEVCHCGRRGCLSTVLSQPHLEAAVAGQDAQGRRERLRRAGQLLAGVLAPTVAAVDLEQVLLAGPPELLAGDLVEAVAEAVAERCPPVGGRAVEVRLAELGTSGALQGATARVIEAVLGFS</sequence>
<dbReference type="RefSeq" id="WP_114128267.1">
    <property type="nucleotide sequence ID" value="NZ_QOUI01000017.1"/>
</dbReference>
<dbReference type="InterPro" id="IPR036388">
    <property type="entry name" value="WH-like_DNA-bd_sf"/>
</dbReference>
<dbReference type="Gene3D" id="3.30.420.40">
    <property type="match status" value="2"/>
</dbReference>
<comment type="caution">
    <text evidence="2">The sequence shown here is derived from an EMBL/GenBank/DDBJ whole genome shotgun (WGS) entry which is preliminary data.</text>
</comment>
<dbReference type="EMBL" id="QOUI01000017">
    <property type="protein sequence ID" value="RCK67940.1"/>
    <property type="molecule type" value="Genomic_DNA"/>
</dbReference>
<proteinExistence type="inferred from homology"/>
<protein>
    <submittedName>
        <fullName evidence="2">ROK family transcriptional regulator</fullName>
    </submittedName>
</protein>
<evidence type="ECO:0000313" key="3">
    <source>
        <dbReference type="Proteomes" id="UP000252770"/>
    </source>
</evidence>
<reference evidence="2 3" key="1">
    <citation type="submission" date="2018-07" db="EMBL/GenBank/DDBJ databases">
        <title>Desertimonas flava gen. nov. sp. nov.</title>
        <authorList>
            <person name="Liu S."/>
        </authorList>
    </citation>
    <scope>NUCLEOTIDE SEQUENCE [LARGE SCALE GENOMIC DNA]</scope>
    <source>
        <strain evidence="2 3">16Sb5-5</strain>
    </source>
</reference>
<dbReference type="InterPro" id="IPR000600">
    <property type="entry name" value="ROK"/>
</dbReference>
<dbReference type="Gene3D" id="1.10.10.10">
    <property type="entry name" value="Winged helix-like DNA-binding domain superfamily/Winged helix DNA-binding domain"/>
    <property type="match status" value="1"/>
</dbReference>
<evidence type="ECO:0000256" key="1">
    <source>
        <dbReference type="ARBA" id="ARBA00006479"/>
    </source>
</evidence>